<dbReference type="Proteomes" id="UP001219525">
    <property type="component" value="Unassembled WGS sequence"/>
</dbReference>
<sequence length="200" mass="21787">MDLVQLKIKSSTPPAGCTTRLPCPMHSHRPSRHTCLPAHRTYSLTLKLRPQVLNSSPRPHLYRTACPLRSTYHAECTRIIPPARLPTYCTCPFVHARLPAHCPSSACLPAASSRRKSDSKAASCPPHLSARLPHLPFRLRPLTYSTAACPSAVCPSAACPPAACSPPEVRLHIAPVCPPTAIRLMPARHTPARRKCPSQV</sequence>
<evidence type="ECO:0000313" key="1">
    <source>
        <dbReference type="EMBL" id="KAJ7199698.1"/>
    </source>
</evidence>
<gene>
    <name evidence="1" type="ORF">GGX14DRAFT_572728</name>
</gene>
<dbReference type="AlphaFoldDB" id="A0AAD6V4L5"/>
<protein>
    <submittedName>
        <fullName evidence="1">Uncharacterized protein</fullName>
    </submittedName>
</protein>
<comment type="caution">
    <text evidence="1">The sequence shown here is derived from an EMBL/GenBank/DDBJ whole genome shotgun (WGS) entry which is preliminary data.</text>
</comment>
<accession>A0AAD6V4L5</accession>
<name>A0AAD6V4L5_9AGAR</name>
<keyword evidence="2" id="KW-1185">Reference proteome</keyword>
<reference evidence="1" key="1">
    <citation type="submission" date="2023-03" db="EMBL/GenBank/DDBJ databases">
        <title>Massive genome expansion in bonnet fungi (Mycena s.s.) driven by repeated elements and novel gene families across ecological guilds.</title>
        <authorList>
            <consortium name="Lawrence Berkeley National Laboratory"/>
            <person name="Harder C.B."/>
            <person name="Miyauchi S."/>
            <person name="Viragh M."/>
            <person name="Kuo A."/>
            <person name="Thoen E."/>
            <person name="Andreopoulos B."/>
            <person name="Lu D."/>
            <person name="Skrede I."/>
            <person name="Drula E."/>
            <person name="Henrissat B."/>
            <person name="Morin E."/>
            <person name="Kohler A."/>
            <person name="Barry K."/>
            <person name="LaButti K."/>
            <person name="Morin E."/>
            <person name="Salamov A."/>
            <person name="Lipzen A."/>
            <person name="Mereny Z."/>
            <person name="Hegedus B."/>
            <person name="Baldrian P."/>
            <person name="Stursova M."/>
            <person name="Weitz H."/>
            <person name="Taylor A."/>
            <person name="Grigoriev I.V."/>
            <person name="Nagy L.G."/>
            <person name="Martin F."/>
            <person name="Kauserud H."/>
        </authorList>
    </citation>
    <scope>NUCLEOTIDE SEQUENCE</scope>
    <source>
        <strain evidence="1">9144</strain>
    </source>
</reference>
<evidence type="ECO:0000313" key="2">
    <source>
        <dbReference type="Proteomes" id="UP001219525"/>
    </source>
</evidence>
<dbReference type="EMBL" id="JARJCW010000067">
    <property type="protein sequence ID" value="KAJ7199698.1"/>
    <property type="molecule type" value="Genomic_DNA"/>
</dbReference>
<organism evidence="1 2">
    <name type="scientific">Mycena pura</name>
    <dbReference type="NCBI Taxonomy" id="153505"/>
    <lineage>
        <taxon>Eukaryota</taxon>
        <taxon>Fungi</taxon>
        <taxon>Dikarya</taxon>
        <taxon>Basidiomycota</taxon>
        <taxon>Agaricomycotina</taxon>
        <taxon>Agaricomycetes</taxon>
        <taxon>Agaricomycetidae</taxon>
        <taxon>Agaricales</taxon>
        <taxon>Marasmiineae</taxon>
        <taxon>Mycenaceae</taxon>
        <taxon>Mycena</taxon>
    </lineage>
</organism>
<proteinExistence type="predicted"/>